<evidence type="ECO:0000256" key="1">
    <source>
        <dbReference type="ARBA" id="ARBA00008416"/>
    </source>
</evidence>
<comment type="similarity">
    <text evidence="1 2">Belongs to the pirin family.</text>
</comment>
<sequence length="293" mass="31238">MNIDTAVLTPIPQTVLAPRRIAFRTGGSAHGGITRLASPSDLGELIKPFVFLDHAVVVPTGKPMFGFHPHSGIATLTTVLSGGISYEDTTGKNGELRAGGLEWMKAGNGVWHDGNVLPGETVRLFQLWVALPPSQENSPAESQYISPAQVQRNGPVRVILGHHGTAASDIRAPEGINYFHVELSAGDTWRYVPPAGHNVAWLAIDKGRLNASEPIEAGELAVFEESDGAPIELHAEGATSFVIGSAIKHPYPLVLGHYSVHTSPDALAQGETEIRRIGRDLAAQRRIATARNG</sequence>
<evidence type="ECO:0000256" key="2">
    <source>
        <dbReference type="RuleBase" id="RU003457"/>
    </source>
</evidence>
<dbReference type="SUPFAM" id="SSF51182">
    <property type="entry name" value="RmlC-like cupins"/>
    <property type="match status" value="1"/>
</dbReference>
<dbReference type="PANTHER" id="PTHR13903">
    <property type="entry name" value="PIRIN-RELATED"/>
    <property type="match status" value="1"/>
</dbReference>
<name>A0A972SH57_9BURK</name>
<keyword evidence="5" id="KW-1185">Reference proteome</keyword>
<protein>
    <submittedName>
        <fullName evidence="4">Pirin family protein</fullName>
    </submittedName>
</protein>
<organism evidence="4 5">
    <name type="scientific">Paraburkholderia elongata</name>
    <dbReference type="NCBI Taxonomy" id="2675747"/>
    <lineage>
        <taxon>Bacteria</taxon>
        <taxon>Pseudomonadati</taxon>
        <taxon>Pseudomonadota</taxon>
        <taxon>Betaproteobacteria</taxon>
        <taxon>Burkholderiales</taxon>
        <taxon>Burkholderiaceae</taxon>
        <taxon>Paraburkholderia</taxon>
    </lineage>
</organism>
<evidence type="ECO:0000313" key="4">
    <source>
        <dbReference type="EMBL" id="NPT55618.1"/>
    </source>
</evidence>
<dbReference type="InterPro" id="IPR012093">
    <property type="entry name" value="Pirin"/>
</dbReference>
<gene>
    <name evidence="4" type="ORF">GNZ13_13675</name>
</gene>
<evidence type="ECO:0000313" key="5">
    <source>
        <dbReference type="Proteomes" id="UP000655523"/>
    </source>
</evidence>
<dbReference type="PANTHER" id="PTHR13903:SF8">
    <property type="entry name" value="PIRIN"/>
    <property type="match status" value="1"/>
</dbReference>
<comment type="caution">
    <text evidence="4">The sequence shown here is derived from an EMBL/GenBank/DDBJ whole genome shotgun (WGS) entry which is preliminary data.</text>
</comment>
<dbReference type="InterPro" id="IPR011051">
    <property type="entry name" value="RmlC_Cupin_sf"/>
</dbReference>
<dbReference type="Pfam" id="PF02678">
    <property type="entry name" value="Pirin"/>
    <property type="match status" value="1"/>
</dbReference>
<feature type="domain" description="Pirin N-terminal" evidence="3">
    <location>
        <begin position="43"/>
        <end position="129"/>
    </location>
</feature>
<dbReference type="Proteomes" id="UP000655523">
    <property type="component" value="Unassembled WGS sequence"/>
</dbReference>
<dbReference type="PIRSF" id="PIRSF006232">
    <property type="entry name" value="Pirin"/>
    <property type="match status" value="1"/>
</dbReference>
<dbReference type="InterPro" id="IPR003829">
    <property type="entry name" value="Pirin_N_dom"/>
</dbReference>
<proteinExistence type="inferred from homology"/>
<dbReference type="RefSeq" id="WP_172164928.1">
    <property type="nucleotide sequence ID" value="NZ_WOEZ01000068.1"/>
</dbReference>
<dbReference type="InterPro" id="IPR014710">
    <property type="entry name" value="RmlC-like_jellyroll"/>
</dbReference>
<dbReference type="AlphaFoldDB" id="A0A972SH57"/>
<dbReference type="EMBL" id="WOEZ01000068">
    <property type="protein sequence ID" value="NPT55618.1"/>
    <property type="molecule type" value="Genomic_DNA"/>
</dbReference>
<accession>A0A972SH57</accession>
<dbReference type="Gene3D" id="2.60.120.10">
    <property type="entry name" value="Jelly Rolls"/>
    <property type="match status" value="1"/>
</dbReference>
<evidence type="ECO:0000259" key="3">
    <source>
        <dbReference type="Pfam" id="PF02678"/>
    </source>
</evidence>
<reference evidence="4 5" key="1">
    <citation type="submission" date="2019-11" db="EMBL/GenBank/DDBJ databases">
        <title>Metabolism of dissolved organic matter in forest soils.</title>
        <authorList>
            <person name="Cyle K.T."/>
            <person name="Wilhelm R.C."/>
            <person name="Martinez C.E."/>
        </authorList>
    </citation>
    <scope>NUCLEOTIDE SEQUENCE [LARGE SCALE GENOMIC DNA]</scope>
    <source>
        <strain evidence="4 5">5N</strain>
    </source>
</reference>